<dbReference type="InterPro" id="IPR016156">
    <property type="entry name" value="FAD/NAD-linked_Rdtase_dimer_sf"/>
</dbReference>
<organism evidence="7 8">
    <name type="scientific">Planosporangium flavigriseum</name>
    <dbReference type="NCBI Taxonomy" id="373681"/>
    <lineage>
        <taxon>Bacteria</taxon>
        <taxon>Bacillati</taxon>
        <taxon>Actinomycetota</taxon>
        <taxon>Actinomycetes</taxon>
        <taxon>Micromonosporales</taxon>
        <taxon>Micromonosporaceae</taxon>
        <taxon>Planosporangium</taxon>
    </lineage>
</organism>
<name>A0A8J3PQ39_9ACTN</name>
<comment type="cofactor">
    <cofactor evidence="1">
        <name>FAD</name>
        <dbReference type="ChEBI" id="CHEBI:57692"/>
    </cofactor>
</comment>
<sequence length="447" mass="48985">MRRPRQSSRAGLSMARRSIAYGWSDRILVIGGGPAGMAATEELRRQGFAGDITLLCDEPDAPYDRPACSKSLLTGHARPQDVRMPIDGSLEVNWMHGRRAVEIDMRRRSVLTQTDEEYPFDGLVLATGSYASLPKGWPAGPGMHVLHSVDEAWQLRRDLRNAERIAIVGGGITGCETACAVRELAREAVMIDPKPYVMGRAVGEPVGYLIAEEHARFGVEMRLGRRVKEVERRRGRWRLLLDDGSSVHADIVVATLGEKPDTDFLEGAGIDISRGILCDESLRVVGTEGETVEGVVAAGAAVRWPNLLYSNEPMMVGQWIAAVEMGHAAARTLLAGDREMPPVGIVPRYWTLQNGLRVMVAGDFKPTDHIVMTEMRPGRKDTARAGVMASYYRDDELVGLIAVNAARAFTEVTRAMLIDTPVRVAPKPKSQPESTRTASRRRLAAVS</sequence>
<gene>
    <name evidence="7" type="primary">hcaD_2</name>
    <name evidence="7" type="ORF">Pfl04_49670</name>
</gene>
<feature type="region of interest" description="Disordered" evidence="5">
    <location>
        <begin position="423"/>
        <end position="447"/>
    </location>
</feature>
<dbReference type="Pfam" id="PF07992">
    <property type="entry name" value="Pyr_redox_2"/>
    <property type="match status" value="1"/>
</dbReference>
<feature type="compositionally biased region" description="Basic residues" evidence="5">
    <location>
        <begin position="438"/>
        <end position="447"/>
    </location>
</feature>
<dbReference type="SUPFAM" id="SSF51905">
    <property type="entry name" value="FAD/NAD(P)-binding domain"/>
    <property type="match status" value="1"/>
</dbReference>
<dbReference type="GO" id="GO:0005737">
    <property type="term" value="C:cytoplasm"/>
    <property type="evidence" value="ECO:0007669"/>
    <property type="project" value="TreeGrafter"/>
</dbReference>
<dbReference type="PRINTS" id="PR00368">
    <property type="entry name" value="FADPNR"/>
</dbReference>
<evidence type="ECO:0000256" key="5">
    <source>
        <dbReference type="SAM" id="MobiDB-lite"/>
    </source>
</evidence>
<evidence type="ECO:0000259" key="6">
    <source>
        <dbReference type="Pfam" id="PF07992"/>
    </source>
</evidence>
<dbReference type="PRINTS" id="PR00469">
    <property type="entry name" value="PNDRDTASEII"/>
</dbReference>
<evidence type="ECO:0000256" key="3">
    <source>
        <dbReference type="ARBA" id="ARBA00022827"/>
    </source>
</evidence>
<evidence type="ECO:0000313" key="8">
    <source>
        <dbReference type="Proteomes" id="UP000653674"/>
    </source>
</evidence>
<keyword evidence="8" id="KW-1185">Reference proteome</keyword>
<proteinExistence type="predicted"/>
<dbReference type="PANTHER" id="PTHR43557">
    <property type="entry name" value="APOPTOSIS-INDUCING FACTOR 1"/>
    <property type="match status" value="1"/>
</dbReference>
<reference evidence="7" key="1">
    <citation type="submission" date="2021-01" db="EMBL/GenBank/DDBJ databases">
        <title>Whole genome shotgun sequence of Planosporangium flavigriseum NBRC 105377.</title>
        <authorList>
            <person name="Komaki H."/>
            <person name="Tamura T."/>
        </authorList>
    </citation>
    <scope>NUCLEOTIDE SEQUENCE</scope>
    <source>
        <strain evidence="7">NBRC 105377</strain>
    </source>
</reference>
<feature type="domain" description="FAD/NAD(P)-binding" evidence="6">
    <location>
        <begin position="26"/>
        <end position="313"/>
    </location>
</feature>
<dbReference type="RefSeq" id="WP_308442104.1">
    <property type="nucleotide sequence ID" value="NZ_BAAAQJ010000011.1"/>
</dbReference>
<dbReference type="EMBL" id="BONU01000062">
    <property type="protein sequence ID" value="GIG76563.1"/>
    <property type="molecule type" value="Genomic_DNA"/>
</dbReference>
<evidence type="ECO:0000256" key="2">
    <source>
        <dbReference type="ARBA" id="ARBA00022630"/>
    </source>
</evidence>
<dbReference type="Gene3D" id="3.50.50.60">
    <property type="entry name" value="FAD/NAD(P)-binding domain"/>
    <property type="match status" value="2"/>
</dbReference>
<dbReference type="Gene3D" id="3.30.390.30">
    <property type="match status" value="1"/>
</dbReference>
<dbReference type="InterPro" id="IPR023753">
    <property type="entry name" value="FAD/NAD-binding_dom"/>
</dbReference>
<accession>A0A8J3PQ39</accession>
<comment type="caution">
    <text evidence="7">The sequence shown here is derived from an EMBL/GenBank/DDBJ whole genome shotgun (WGS) entry which is preliminary data.</text>
</comment>
<dbReference type="InterPro" id="IPR036188">
    <property type="entry name" value="FAD/NAD-bd_sf"/>
</dbReference>
<dbReference type="GO" id="GO:0016651">
    <property type="term" value="F:oxidoreductase activity, acting on NAD(P)H"/>
    <property type="evidence" value="ECO:0007669"/>
    <property type="project" value="TreeGrafter"/>
</dbReference>
<dbReference type="AlphaFoldDB" id="A0A8J3PQ39"/>
<keyword evidence="2" id="KW-0285">Flavoprotein</keyword>
<evidence type="ECO:0000256" key="4">
    <source>
        <dbReference type="ARBA" id="ARBA00023002"/>
    </source>
</evidence>
<evidence type="ECO:0000256" key="1">
    <source>
        <dbReference type="ARBA" id="ARBA00001974"/>
    </source>
</evidence>
<keyword evidence="4" id="KW-0560">Oxidoreductase</keyword>
<dbReference type="Proteomes" id="UP000653674">
    <property type="component" value="Unassembled WGS sequence"/>
</dbReference>
<dbReference type="PANTHER" id="PTHR43557:SF2">
    <property type="entry name" value="RIESKE DOMAIN-CONTAINING PROTEIN-RELATED"/>
    <property type="match status" value="1"/>
</dbReference>
<keyword evidence="3" id="KW-0274">FAD</keyword>
<dbReference type="InterPro" id="IPR050446">
    <property type="entry name" value="FAD-oxidoreductase/Apoptosis"/>
</dbReference>
<protein>
    <submittedName>
        <fullName evidence="7">Ferredoxin reductase</fullName>
    </submittedName>
</protein>
<evidence type="ECO:0000313" key="7">
    <source>
        <dbReference type="EMBL" id="GIG76563.1"/>
    </source>
</evidence>
<dbReference type="SUPFAM" id="SSF55424">
    <property type="entry name" value="FAD/NAD-linked reductases, dimerisation (C-terminal) domain"/>
    <property type="match status" value="1"/>
</dbReference>